<comment type="caution">
    <text evidence="2">The sequence shown here is derived from an EMBL/GenBank/DDBJ whole genome shotgun (WGS) entry which is preliminary data.</text>
</comment>
<sequence>MIFRIICLVLFSLRVCGQTFNGAPLQGMGNTGLAAESIYSITNNAAGIANLPSLTTAIAYQPHFMSGKLRTQAMYLAVPTRKIGTLGWGIRNYGIVQVSSFLTSSLAYARSFGGIISTSFSANYHRYTVRDYLGDFVKSRISQSTLGICP</sequence>
<reference evidence="2 3" key="1">
    <citation type="submission" date="2019-03" db="EMBL/GenBank/DDBJ databases">
        <title>Genomic Encyclopedia of Type Strains, Phase IV (KMG-IV): sequencing the most valuable type-strain genomes for metagenomic binning, comparative biology and taxonomic classification.</title>
        <authorList>
            <person name="Goeker M."/>
        </authorList>
    </citation>
    <scope>NUCLEOTIDE SEQUENCE [LARGE SCALE GENOMIC DNA]</scope>
    <source>
        <strain evidence="2 3">DSM 22362</strain>
    </source>
</reference>
<dbReference type="RefSeq" id="WP_132777345.1">
    <property type="nucleotide sequence ID" value="NZ_SMBZ01000013.1"/>
</dbReference>
<dbReference type="EMBL" id="SMBZ01000013">
    <property type="protein sequence ID" value="TCV15292.1"/>
    <property type="molecule type" value="Genomic_DNA"/>
</dbReference>
<keyword evidence="3" id="KW-1185">Reference proteome</keyword>
<feature type="signal peptide" evidence="1">
    <location>
        <begin position="1"/>
        <end position="17"/>
    </location>
</feature>
<accession>A0A4R3VU52</accession>
<organism evidence="2 3">
    <name type="scientific">Sphingobacterium alimentarium</name>
    <dbReference type="NCBI Taxonomy" id="797292"/>
    <lineage>
        <taxon>Bacteria</taxon>
        <taxon>Pseudomonadati</taxon>
        <taxon>Bacteroidota</taxon>
        <taxon>Sphingobacteriia</taxon>
        <taxon>Sphingobacteriales</taxon>
        <taxon>Sphingobacteriaceae</taxon>
        <taxon>Sphingobacterium</taxon>
    </lineage>
</organism>
<protein>
    <submittedName>
        <fullName evidence="2">Uncharacterized protein</fullName>
    </submittedName>
</protein>
<name>A0A4R3VU52_9SPHI</name>
<feature type="chain" id="PRO_5020574696" evidence="1">
    <location>
        <begin position="18"/>
        <end position="150"/>
    </location>
</feature>
<dbReference type="AlphaFoldDB" id="A0A4R3VU52"/>
<evidence type="ECO:0000313" key="3">
    <source>
        <dbReference type="Proteomes" id="UP000295197"/>
    </source>
</evidence>
<dbReference type="OrthoDB" id="748007at2"/>
<dbReference type="Proteomes" id="UP000295197">
    <property type="component" value="Unassembled WGS sequence"/>
</dbReference>
<proteinExistence type="predicted"/>
<evidence type="ECO:0000256" key="1">
    <source>
        <dbReference type="SAM" id="SignalP"/>
    </source>
</evidence>
<keyword evidence="1" id="KW-0732">Signal</keyword>
<gene>
    <name evidence="2" type="ORF">EDC17_101369</name>
</gene>
<evidence type="ECO:0000313" key="2">
    <source>
        <dbReference type="EMBL" id="TCV15292.1"/>
    </source>
</evidence>